<keyword evidence="7 9" id="KW-0472">Membrane</keyword>
<keyword evidence="3" id="KW-1003">Cell membrane</keyword>
<feature type="transmembrane region" description="Helical" evidence="9">
    <location>
        <begin position="97"/>
        <end position="119"/>
    </location>
</feature>
<evidence type="ECO:0000256" key="6">
    <source>
        <dbReference type="ARBA" id="ARBA00022989"/>
    </source>
</evidence>
<comment type="function">
    <text evidence="9">Part of the tripartite ATP-independent periplasmic (TRAP) transport system.</text>
</comment>
<keyword evidence="2 9" id="KW-0813">Transport</keyword>
<reference evidence="11" key="1">
    <citation type="submission" date="2020-12" db="EMBL/GenBank/DDBJ databases">
        <title>Bacterial taxonomy.</title>
        <authorList>
            <person name="Pan X."/>
        </authorList>
    </citation>
    <scope>NUCLEOTIDE SEQUENCE</scope>
    <source>
        <strain evidence="11">B2012</strain>
    </source>
</reference>
<dbReference type="Pfam" id="PF04290">
    <property type="entry name" value="DctQ"/>
    <property type="match status" value="1"/>
</dbReference>
<protein>
    <recommendedName>
        <fullName evidence="9">TRAP transporter small permease protein</fullName>
    </recommendedName>
</protein>
<evidence type="ECO:0000256" key="2">
    <source>
        <dbReference type="ARBA" id="ARBA00022448"/>
    </source>
</evidence>
<dbReference type="AlphaFoldDB" id="A0A934IQ60"/>
<evidence type="ECO:0000256" key="4">
    <source>
        <dbReference type="ARBA" id="ARBA00022519"/>
    </source>
</evidence>
<evidence type="ECO:0000256" key="7">
    <source>
        <dbReference type="ARBA" id="ARBA00023136"/>
    </source>
</evidence>
<name>A0A934IQ60_9HYPH</name>
<feature type="transmembrane region" description="Helical" evidence="9">
    <location>
        <begin position="140"/>
        <end position="160"/>
    </location>
</feature>
<comment type="subunit">
    <text evidence="9">The complex comprises the extracytoplasmic solute receptor protein and the two transmembrane proteins.</text>
</comment>
<evidence type="ECO:0000313" key="11">
    <source>
        <dbReference type="EMBL" id="MBJ3778037.1"/>
    </source>
</evidence>
<keyword evidence="6 9" id="KW-1133">Transmembrane helix</keyword>
<dbReference type="InterPro" id="IPR055348">
    <property type="entry name" value="DctQ"/>
</dbReference>
<evidence type="ECO:0000256" key="8">
    <source>
        <dbReference type="ARBA" id="ARBA00038436"/>
    </source>
</evidence>
<evidence type="ECO:0000256" key="9">
    <source>
        <dbReference type="RuleBase" id="RU369079"/>
    </source>
</evidence>
<evidence type="ECO:0000259" key="10">
    <source>
        <dbReference type="Pfam" id="PF04290"/>
    </source>
</evidence>
<sequence length="182" mass="19992">MTDDRAVSAYGRVRSAYGWALLVAGSFAGIVTFLMMLLVVANVLLRSIADAPIDGTLELTQSALVILIFLSLALTQYEGGHIHVVILTQRLPARLRTAVRFLAMVLGLVFFAWATKGAFDFALRSYTINEQEWGAIRFPIWPVKFVVFVGLLALAIQFLIDAVGVLVGELPDDEDAVKEEHL</sequence>
<keyword evidence="4 9" id="KW-0997">Cell inner membrane</keyword>
<proteinExistence type="inferred from homology"/>
<evidence type="ECO:0000313" key="12">
    <source>
        <dbReference type="Proteomes" id="UP000609531"/>
    </source>
</evidence>
<comment type="subcellular location">
    <subcellularLocation>
        <location evidence="1 9">Cell inner membrane</location>
        <topology evidence="1 9">Multi-pass membrane protein</topology>
    </subcellularLocation>
</comment>
<comment type="caution">
    <text evidence="11">The sequence shown here is derived from an EMBL/GenBank/DDBJ whole genome shotgun (WGS) entry which is preliminary data.</text>
</comment>
<dbReference type="InterPro" id="IPR007387">
    <property type="entry name" value="TRAP_DctQ"/>
</dbReference>
<dbReference type="GO" id="GO:0005886">
    <property type="term" value="C:plasma membrane"/>
    <property type="evidence" value="ECO:0007669"/>
    <property type="project" value="UniProtKB-SubCell"/>
</dbReference>
<feature type="transmembrane region" description="Helical" evidence="9">
    <location>
        <begin position="57"/>
        <end position="77"/>
    </location>
</feature>
<dbReference type="EMBL" id="JAEKJA010000022">
    <property type="protein sequence ID" value="MBJ3778037.1"/>
    <property type="molecule type" value="Genomic_DNA"/>
</dbReference>
<dbReference type="RefSeq" id="WP_198883938.1">
    <property type="nucleotide sequence ID" value="NZ_JAEKJA010000022.1"/>
</dbReference>
<dbReference type="PANTHER" id="PTHR35011">
    <property type="entry name" value="2,3-DIKETO-L-GULONATE TRAP TRANSPORTER SMALL PERMEASE PROTEIN YIAM"/>
    <property type="match status" value="1"/>
</dbReference>
<keyword evidence="12" id="KW-1185">Reference proteome</keyword>
<evidence type="ECO:0000256" key="5">
    <source>
        <dbReference type="ARBA" id="ARBA00022692"/>
    </source>
</evidence>
<comment type="similarity">
    <text evidence="8 9">Belongs to the TRAP transporter small permease family.</text>
</comment>
<dbReference type="GO" id="GO:0015740">
    <property type="term" value="P:C4-dicarboxylate transport"/>
    <property type="evidence" value="ECO:0007669"/>
    <property type="project" value="TreeGrafter"/>
</dbReference>
<feature type="domain" description="Tripartite ATP-independent periplasmic transporters DctQ component" evidence="10">
    <location>
        <begin position="35"/>
        <end position="165"/>
    </location>
</feature>
<feature type="transmembrane region" description="Helical" evidence="9">
    <location>
        <begin position="20"/>
        <end position="45"/>
    </location>
</feature>
<evidence type="ECO:0000256" key="1">
    <source>
        <dbReference type="ARBA" id="ARBA00004429"/>
    </source>
</evidence>
<dbReference type="PANTHER" id="PTHR35011:SF10">
    <property type="entry name" value="TRAP TRANSPORTER SMALL PERMEASE PROTEIN"/>
    <property type="match status" value="1"/>
</dbReference>
<dbReference type="GO" id="GO:0022857">
    <property type="term" value="F:transmembrane transporter activity"/>
    <property type="evidence" value="ECO:0007669"/>
    <property type="project" value="UniProtKB-UniRule"/>
</dbReference>
<organism evidence="11 12">
    <name type="scientific">Acuticoccus mangrovi</name>
    <dbReference type="NCBI Taxonomy" id="2796142"/>
    <lineage>
        <taxon>Bacteria</taxon>
        <taxon>Pseudomonadati</taxon>
        <taxon>Pseudomonadota</taxon>
        <taxon>Alphaproteobacteria</taxon>
        <taxon>Hyphomicrobiales</taxon>
        <taxon>Amorphaceae</taxon>
        <taxon>Acuticoccus</taxon>
    </lineage>
</organism>
<accession>A0A934IQ60</accession>
<keyword evidence="5 9" id="KW-0812">Transmembrane</keyword>
<gene>
    <name evidence="11" type="ORF">JCR33_20220</name>
</gene>
<evidence type="ECO:0000256" key="3">
    <source>
        <dbReference type="ARBA" id="ARBA00022475"/>
    </source>
</evidence>
<dbReference type="Proteomes" id="UP000609531">
    <property type="component" value="Unassembled WGS sequence"/>
</dbReference>